<proteinExistence type="predicted"/>
<accession>A0AC61N502</accession>
<organism evidence="1 2">
    <name type="scientific">Miniphocaeibacter halophilus</name>
    <dbReference type="NCBI Taxonomy" id="2931922"/>
    <lineage>
        <taxon>Bacteria</taxon>
        <taxon>Bacillati</taxon>
        <taxon>Bacillota</taxon>
        <taxon>Tissierellia</taxon>
        <taxon>Tissierellales</taxon>
        <taxon>Peptoniphilaceae</taxon>
        <taxon>Miniphocaeibacter</taxon>
    </lineage>
</organism>
<evidence type="ECO:0000313" key="2">
    <source>
        <dbReference type="Proteomes" id="UP000595814"/>
    </source>
</evidence>
<name>A0AC61N502_9FIRM</name>
<reference evidence="1 2" key="1">
    <citation type="journal article" date="2022" name="Int. J. Syst. Evol. Microbiol.">
        <title>Miniphocaeibacter halophilus sp. nov., an ammonium-tolerant acetate-producing bacterium isolated from a biogas system.</title>
        <authorList>
            <person name="Schnurer A."/>
            <person name="Singh A."/>
            <person name="Bi S."/>
            <person name="Qiao W."/>
            <person name="Westerholm M."/>
        </authorList>
    </citation>
    <scope>NUCLEOTIDE SEQUENCE [LARGE SCALE GENOMIC DNA]</scope>
    <source>
        <strain evidence="1 2">AMB_01</strain>
    </source>
</reference>
<keyword evidence="2" id="KW-1185">Reference proteome</keyword>
<dbReference type="EMBL" id="CP066744">
    <property type="protein sequence ID" value="QQK09131.1"/>
    <property type="molecule type" value="Genomic_DNA"/>
</dbReference>
<protein>
    <submittedName>
        <fullName evidence="1">Uncharacterized protein</fullName>
    </submittedName>
</protein>
<gene>
    <name evidence="1" type="ORF">JFY71_10615</name>
</gene>
<evidence type="ECO:0000313" key="1">
    <source>
        <dbReference type="EMBL" id="QQK09131.1"/>
    </source>
</evidence>
<sequence>MRICYCKSRKWCYTLDSKFNDVYSQCKAIGMPVRAYWYLYALNVQQARNEANIFVSRLKESEKRDK</sequence>
<dbReference type="Proteomes" id="UP000595814">
    <property type="component" value="Chromosome"/>
</dbReference>